<dbReference type="InterPro" id="IPR003777">
    <property type="entry name" value="XdhC_CoxI"/>
</dbReference>
<evidence type="ECO:0000313" key="4">
    <source>
        <dbReference type="EMBL" id="MDR5712504.1"/>
    </source>
</evidence>
<keyword evidence="5" id="KW-1185">Reference proteome</keyword>
<sequence length="382" mass="40609">MLDRLAAYARCLDDPERWAVATIVGISGSSPSPVGTSMAVSEDLEIIGSLSGGCVEAAVAARCQQALEDGASFLDVFGPDGKRLGEIALTCGGRIEVLIQPLPVLAEGIEGGLPRLRQLARTAADRRRPELRWRRTAHTLGEQDMPDGAWLQEIPQPQRLVIEESLPPVPRLILSGVHDVSVHLAQLALGAGWRVDMVDIRPAFATPARVPEGVELSVGHPETVVTELLNEPAASWTAAVVMTHHPDLDVPVLHAGLSTPSDRLHLLGAMGSRRAQARRDAALAELGHTAEDRARIVSPLGLDLAAATPAETAVSMFAELIATKNAPTRTGEPEATAPGAGEPGTPLRLLTGPISRRPRTQSLTAVRRMPQHGAHQKKVSLR</sequence>
<dbReference type="Pfam" id="PF02625">
    <property type="entry name" value="XdhC_CoxI"/>
    <property type="match status" value="1"/>
</dbReference>
<dbReference type="PANTHER" id="PTHR30388">
    <property type="entry name" value="ALDEHYDE OXIDOREDUCTASE MOLYBDENUM COFACTOR ASSEMBLY PROTEIN"/>
    <property type="match status" value="1"/>
</dbReference>
<feature type="region of interest" description="Disordered" evidence="1">
    <location>
        <begin position="325"/>
        <end position="382"/>
    </location>
</feature>
<comment type="caution">
    <text evidence="4">The sequence shown here is derived from an EMBL/GenBank/DDBJ whole genome shotgun (WGS) entry which is preliminary data.</text>
</comment>
<dbReference type="RefSeq" id="WP_310537878.1">
    <property type="nucleotide sequence ID" value="NZ_BAAAOC010000004.1"/>
</dbReference>
<dbReference type="InterPro" id="IPR027051">
    <property type="entry name" value="XdhC_Rossmann_dom"/>
</dbReference>
<evidence type="ECO:0000313" key="5">
    <source>
        <dbReference type="Proteomes" id="UP001260872"/>
    </source>
</evidence>
<feature type="domain" description="XdhC Rossmann" evidence="3">
    <location>
        <begin position="172"/>
        <end position="320"/>
    </location>
</feature>
<gene>
    <name evidence="4" type="ORF">RH857_10225</name>
</gene>
<dbReference type="Gene3D" id="3.40.50.720">
    <property type="entry name" value="NAD(P)-binding Rossmann-like Domain"/>
    <property type="match status" value="1"/>
</dbReference>
<dbReference type="InterPro" id="IPR052698">
    <property type="entry name" value="MoCofactor_Util/Proc"/>
</dbReference>
<proteinExistence type="predicted"/>
<feature type="domain" description="XdhC- CoxI" evidence="2">
    <location>
        <begin position="12"/>
        <end position="72"/>
    </location>
</feature>
<evidence type="ECO:0000256" key="1">
    <source>
        <dbReference type="SAM" id="MobiDB-lite"/>
    </source>
</evidence>
<evidence type="ECO:0000259" key="3">
    <source>
        <dbReference type="Pfam" id="PF13478"/>
    </source>
</evidence>
<organism evidence="4 5">
    <name type="scientific">Nesterenkonia flava</name>
    <dbReference type="NCBI Taxonomy" id="469799"/>
    <lineage>
        <taxon>Bacteria</taxon>
        <taxon>Bacillati</taxon>
        <taxon>Actinomycetota</taxon>
        <taxon>Actinomycetes</taxon>
        <taxon>Micrococcales</taxon>
        <taxon>Micrococcaceae</taxon>
        <taxon>Nesterenkonia</taxon>
    </lineage>
</organism>
<dbReference type="Proteomes" id="UP001260872">
    <property type="component" value="Unassembled WGS sequence"/>
</dbReference>
<protein>
    <submittedName>
        <fullName evidence="4">XdhC family protein</fullName>
    </submittedName>
</protein>
<dbReference type="PANTHER" id="PTHR30388:SF4">
    <property type="entry name" value="MOLYBDENUM COFACTOR INSERTION CHAPERONE PAOD"/>
    <property type="match status" value="1"/>
</dbReference>
<dbReference type="EMBL" id="JAVKGT010000027">
    <property type="protein sequence ID" value="MDR5712504.1"/>
    <property type="molecule type" value="Genomic_DNA"/>
</dbReference>
<accession>A0ABU1FV12</accession>
<reference evidence="5" key="1">
    <citation type="submission" date="2023-07" db="EMBL/GenBank/DDBJ databases">
        <title>Description of three actinobacteria isolated from air of manufacturing shop in a pharmaceutical factory.</title>
        <authorList>
            <person name="Zhang D.-F."/>
        </authorList>
    </citation>
    <scope>NUCLEOTIDE SEQUENCE [LARGE SCALE GENOMIC DNA]</scope>
    <source>
        <strain evidence="5">CCTCC AB 207010</strain>
    </source>
</reference>
<dbReference type="Pfam" id="PF13478">
    <property type="entry name" value="XdhC_C"/>
    <property type="match status" value="1"/>
</dbReference>
<name>A0ABU1FV12_9MICC</name>
<evidence type="ECO:0000259" key="2">
    <source>
        <dbReference type="Pfam" id="PF02625"/>
    </source>
</evidence>